<dbReference type="Proteomes" id="UP001419268">
    <property type="component" value="Unassembled WGS sequence"/>
</dbReference>
<comment type="caution">
    <text evidence="1">The sequence shown here is derived from an EMBL/GenBank/DDBJ whole genome shotgun (WGS) entry which is preliminary data.</text>
</comment>
<evidence type="ECO:0000313" key="2">
    <source>
        <dbReference type="Proteomes" id="UP001419268"/>
    </source>
</evidence>
<organism evidence="1 2">
    <name type="scientific">Stephania cephalantha</name>
    <dbReference type="NCBI Taxonomy" id="152367"/>
    <lineage>
        <taxon>Eukaryota</taxon>
        <taxon>Viridiplantae</taxon>
        <taxon>Streptophyta</taxon>
        <taxon>Embryophyta</taxon>
        <taxon>Tracheophyta</taxon>
        <taxon>Spermatophyta</taxon>
        <taxon>Magnoliopsida</taxon>
        <taxon>Ranunculales</taxon>
        <taxon>Menispermaceae</taxon>
        <taxon>Menispermoideae</taxon>
        <taxon>Cissampelideae</taxon>
        <taxon>Stephania</taxon>
    </lineage>
</organism>
<protein>
    <submittedName>
        <fullName evidence="1">Uncharacterized protein</fullName>
    </submittedName>
</protein>
<proteinExistence type="predicted"/>
<gene>
    <name evidence="1" type="ORF">Scep_010254</name>
</gene>
<sequence length="149" mass="16019">MKVEVDGDGGWGSNFEDLETTRNEVQRIVLRENRGNLVEGAPHQSLIFFPDHFPVLGAAAASDLADSSAAAAALGFHHPNLFSAAAAEFDSDSMSDFRSRDDDSDSAGLEENRVETAVLFFWIEFCRAEGSSRPPGSAAVAGRLFGGRR</sequence>
<keyword evidence="2" id="KW-1185">Reference proteome</keyword>
<dbReference type="AlphaFoldDB" id="A0AAP0PD63"/>
<evidence type="ECO:0000313" key="1">
    <source>
        <dbReference type="EMBL" id="KAK9140573.1"/>
    </source>
</evidence>
<name>A0AAP0PD63_9MAGN</name>
<reference evidence="1 2" key="1">
    <citation type="submission" date="2024-01" db="EMBL/GenBank/DDBJ databases">
        <title>Genome assemblies of Stephania.</title>
        <authorList>
            <person name="Yang L."/>
        </authorList>
    </citation>
    <scope>NUCLEOTIDE SEQUENCE [LARGE SCALE GENOMIC DNA]</scope>
    <source>
        <strain evidence="1">JXDWG</strain>
        <tissue evidence="1">Leaf</tissue>
    </source>
</reference>
<dbReference type="EMBL" id="JBBNAG010000004">
    <property type="protein sequence ID" value="KAK9140573.1"/>
    <property type="molecule type" value="Genomic_DNA"/>
</dbReference>
<accession>A0AAP0PD63</accession>